<evidence type="ECO:0000313" key="1">
    <source>
        <dbReference type="EMBL" id="MCU7551452.1"/>
    </source>
</evidence>
<dbReference type="Proteomes" id="UP001155483">
    <property type="component" value="Unassembled WGS sequence"/>
</dbReference>
<protein>
    <submittedName>
        <fullName evidence="1">Uncharacterized protein</fullName>
    </submittedName>
</protein>
<accession>A0A9X3BII8</accession>
<dbReference type="EMBL" id="JAOTIF010000020">
    <property type="protein sequence ID" value="MCU7551452.1"/>
    <property type="molecule type" value="Genomic_DNA"/>
</dbReference>
<comment type="caution">
    <text evidence="1">The sequence shown here is derived from an EMBL/GenBank/DDBJ whole genome shotgun (WGS) entry which is preliminary data.</text>
</comment>
<dbReference type="AlphaFoldDB" id="A0A9X3BII8"/>
<proteinExistence type="predicted"/>
<reference evidence="1" key="1">
    <citation type="submission" date="2022-09" db="EMBL/GenBank/DDBJ databases">
        <authorList>
            <person name="Yuan C."/>
            <person name="Ke Z."/>
        </authorList>
    </citation>
    <scope>NUCLEOTIDE SEQUENCE</scope>
    <source>
        <strain evidence="1">LB-8</strain>
    </source>
</reference>
<reference evidence="1" key="2">
    <citation type="submission" date="2023-04" db="EMBL/GenBank/DDBJ databases">
        <title>Paracnuella aquatica gen. nov., sp. nov., a member of the family Chitinophagaceae isolated from a hot spring.</title>
        <authorList>
            <person name="Wang C."/>
        </authorList>
    </citation>
    <scope>NUCLEOTIDE SEQUENCE</scope>
    <source>
        <strain evidence="1">LB-8</strain>
    </source>
</reference>
<dbReference type="RefSeq" id="WP_279298892.1">
    <property type="nucleotide sequence ID" value="NZ_JAOTIF010000020.1"/>
</dbReference>
<evidence type="ECO:0000313" key="2">
    <source>
        <dbReference type="Proteomes" id="UP001155483"/>
    </source>
</evidence>
<name>A0A9X3BII8_9BACT</name>
<organism evidence="1 2">
    <name type="scientific">Paraflavisolibacter caeni</name>
    <dbReference type="NCBI Taxonomy" id="2982496"/>
    <lineage>
        <taxon>Bacteria</taxon>
        <taxon>Pseudomonadati</taxon>
        <taxon>Bacteroidota</taxon>
        <taxon>Chitinophagia</taxon>
        <taxon>Chitinophagales</taxon>
        <taxon>Chitinophagaceae</taxon>
        <taxon>Paraflavisolibacter</taxon>
    </lineage>
</organism>
<gene>
    <name evidence="1" type="ORF">OCK74_20190</name>
</gene>
<sequence length="86" mass="10104">MTFQSFNLLNQAQQQKLLLKRGSFLDERTLGPYHIMLYQLSSFYVEVYFITSSGKSAFFRSFQATDGLQPYLDKIDLQGLYKELQF</sequence>
<keyword evidence="2" id="KW-1185">Reference proteome</keyword>